<dbReference type="AlphaFoldDB" id="A0A0L7QRM8"/>
<organism evidence="1 2">
    <name type="scientific">Habropoda laboriosa</name>
    <dbReference type="NCBI Taxonomy" id="597456"/>
    <lineage>
        <taxon>Eukaryota</taxon>
        <taxon>Metazoa</taxon>
        <taxon>Ecdysozoa</taxon>
        <taxon>Arthropoda</taxon>
        <taxon>Hexapoda</taxon>
        <taxon>Insecta</taxon>
        <taxon>Pterygota</taxon>
        <taxon>Neoptera</taxon>
        <taxon>Endopterygota</taxon>
        <taxon>Hymenoptera</taxon>
        <taxon>Apocrita</taxon>
        <taxon>Aculeata</taxon>
        <taxon>Apoidea</taxon>
        <taxon>Anthophila</taxon>
        <taxon>Apidae</taxon>
        <taxon>Habropoda</taxon>
    </lineage>
</organism>
<dbReference type="STRING" id="597456.A0A0L7QRM8"/>
<dbReference type="EMBL" id="KQ414780">
    <property type="protein sequence ID" value="KOC61204.1"/>
    <property type="molecule type" value="Genomic_DNA"/>
</dbReference>
<evidence type="ECO:0000313" key="2">
    <source>
        <dbReference type="Proteomes" id="UP000053825"/>
    </source>
</evidence>
<sequence length="243" mass="27532">MVHGNAYNISMAANLSDNVQYSISCAAHNIQLKDALDAVDIINEVIHKGSKIVQYFNHSNVATIAFIEKEKQLNLNRRKLIQSCPTSWGSYYYMCERLIYNRTAIMSVLTDRTITKLNIAAKLDMSEHHWAIINDIITVLKPLDEVTTTLCSLVLPIIHSIINNHLKTNDVGRSETEQFKSVLVTSLTNRFKLNSNIETVHGLASFLDPRSKQLSFENNEKKKLITAAISNIIENCNITVFFY</sequence>
<protein>
    <submittedName>
        <fullName evidence="1">Zinc finger BED domain-containing protein 1</fullName>
    </submittedName>
</protein>
<evidence type="ECO:0000313" key="1">
    <source>
        <dbReference type="EMBL" id="KOC61204.1"/>
    </source>
</evidence>
<dbReference type="InterPro" id="IPR052035">
    <property type="entry name" value="ZnF_BED_domain_contain"/>
</dbReference>
<keyword evidence="2" id="KW-1185">Reference proteome</keyword>
<dbReference type="Proteomes" id="UP000053825">
    <property type="component" value="Unassembled WGS sequence"/>
</dbReference>
<accession>A0A0L7QRM8</accession>
<dbReference type="SUPFAM" id="SSF53098">
    <property type="entry name" value="Ribonuclease H-like"/>
    <property type="match status" value="1"/>
</dbReference>
<dbReference type="PANTHER" id="PTHR46481:SF4">
    <property type="entry name" value="ZINC FINGER BED DOMAIN-CONTAINING PROTEIN 4"/>
    <property type="match status" value="1"/>
</dbReference>
<proteinExistence type="predicted"/>
<dbReference type="OrthoDB" id="1271298at2759"/>
<dbReference type="InterPro" id="IPR012337">
    <property type="entry name" value="RNaseH-like_sf"/>
</dbReference>
<dbReference type="PANTHER" id="PTHR46481">
    <property type="entry name" value="ZINC FINGER BED DOMAIN-CONTAINING PROTEIN 4"/>
    <property type="match status" value="1"/>
</dbReference>
<reference evidence="1 2" key="1">
    <citation type="submission" date="2015-07" db="EMBL/GenBank/DDBJ databases">
        <title>The genome of Habropoda laboriosa.</title>
        <authorList>
            <person name="Pan H."/>
            <person name="Kapheim K."/>
        </authorList>
    </citation>
    <scope>NUCLEOTIDE SEQUENCE [LARGE SCALE GENOMIC DNA]</scope>
    <source>
        <strain evidence="1">0110345459</strain>
    </source>
</reference>
<gene>
    <name evidence="1" type="ORF">WH47_07103</name>
</gene>
<name>A0A0L7QRM8_9HYME</name>